<evidence type="ECO:0000256" key="1">
    <source>
        <dbReference type="ARBA" id="ARBA00023118"/>
    </source>
</evidence>
<evidence type="ECO:0000313" key="2">
    <source>
        <dbReference type="EMBL" id="TCS78775.1"/>
    </source>
</evidence>
<accession>A0A4R3K7F3</accession>
<organism evidence="2 3">
    <name type="scientific">Tepidibacillus fermentans</name>
    <dbReference type="NCBI Taxonomy" id="1281767"/>
    <lineage>
        <taxon>Bacteria</taxon>
        <taxon>Bacillati</taxon>
        <taxon>Bacillota</taxon>
        <taxon>Bacilli</taxon>
        <taxon>Bacillales</taxon>
        <taxon>Bacillaceae</taxon>
        <taxon>Tepidibacillus</taxon>
    </lineage>
</organism>
<dbReference type="InterPro" id="IPR045747">
    <property type="entry name" value="CRISPR-assoc_prot_Cas6_N_sf"/>
</dbReference>
<dbReference type="EMBL" id="SMAB01000025">
    <property type="protein sequence ID" value="TCS78775.1"/>
    <property type="molecule type" value="Genomic_DNA"/>
</dbReference>
<dbReference type="CDD" id="cd21140">
    <property type="entry name" value="Cas6_I-like"/>
    <property type="match status" value="1"/>
</dbReference>
<comment type="caution">
    <text evidence="2">The sequence shown here is derived from an EMBL/GenBank/DDBJ whole genome shotgun (WGS) entry which is preliminary data.</text>
</comment>
<dbReference type="AlphaFoldDB" id="A0A4R3K7F3"/>
<dbReference type="Proteomes" id="UP000295788">
    <property type="component" value="Unassembled WGS sequence"/>
</dbReference>
<reference evidence="2 3" key="1">
    <citation type="submission" date="2019-03" db="EMBL/GenBank/DDBJ databases">
        <title>Genomic Encyclopedia of Type Strains, Phase IV (KMG-IV): sequencing the most valuable type-strain genomes for metagenomic binning, comparative biology and taxonomic classification.</title>
        <authorList>
            <person name="Goeker M."/>
        </authorList>
    </citation>
    <scope>NUCLEOTIDE SEQUENCE [LARGE SCALE GENOMIC DNA]</scope>
    <source>
        <strain evidence="2 3">DSM 23802</strain>
    </source>
</reference>
<dbReference type="GO" id="GO:0051607">
    <property type="term" value="P:defense response to virus"/>
    <property type="evidence" value="ECO:0007669"/>
    <property type="project" value="UniProtKB-KW"/>
</dbReference>
<dbReference type="PANTHER" id="PTHR36984:SF1">
    <property type="entry name" value="CRISPR-ASSOCIATED ENDORIBONUCLEASE CAS6 1"/>
    <property type="match status" value="1"/>
</dbReference>
<protein>
    <submittedName>
        <fullName evidence="2">CRISPR-associated endoribonuclease Cas6</fullName>
    </submittedName>
</protein>
<dbReference type="OrthoDB" id="9797488at2"/>
<proteinExistence type="predicted"/>
<evidence type="ECO:0000313" key="3">
    <source>
        <dbReference type="Proteomes" id="UP000295788"/>
    </source>
</evidence>
<gene>
    <name evidence="2" type="ORF">EDD72_12519</name>
</gene>
<name>A0A4R3K7F3_9BACI</name>
<dbReference type="InterPro" id="IPR010156">
    <property type="entry name" value="CRISPR-assoc_prot_Cas6"/>
</dbReference>
<sequence>MRLIIKIKPLKPLSLPIHYQQILQGLIYRKLLSKELSEFLHNQGFFYHKRSFKLFTFSRLFGTHIFDHRTKRMIFTDDIYWQVSSVNPEFIQELGQRLLLSDQL</sequence>
<dbReference type="GO" id="GO:0016788">
    <property type="term" value="F:hydrolase activity, acting on ester bonds"/>
    <property type="evidence" value="ECO:0007669"/>
    <property type="project" value="InterPro"/>
</dbReference>
<dbReference type="Pfam" id="PF21350">
    <property type="entry name" value="Cas6_I-A"/>
    <property type="match status" value="1"/>
</dbReference>
<dbReference type="Gene3D" id="3.30.70.1890">
    <property type="match status" value="1"/>
</dbReference>
<keyword evidence="3" id="KW-1185">Reference proteome</keyword>
<keyword evidence="1" id="KW-0051">Antiviral defense</keyword>
<dbReference type="PANTHER" id="PTHR36984">
    <property type="entry name" value="CRISPR-ASSOCIATED ENDORIBONUCLEASE CAS6 1"/>
    <property type="match status" value="1"/>
</dbReference>